<evidence type="ECO:0000259" key="9">
    <source>
        <dbReference type="Pfam" id="PF02225"/>
    </source>
</evidence>
<dbReference type="GO" id="GO:0006508">
    <property type="term" value="P:proteolysis"/>
    <property type="evidence" value="ECO:0007669"/>
    <property type="project" value="UniProtKB-KW"/>
</dbReference>
<keyword evidence="2" id="KW-0645">Protease</keyword>
<evidence type="ECO:0000256" key="5">
    <source>
        <dbReference type="ARBA" id="ARBA00022801"/>
    </source>
</evidence>
<reference evidence="12" key="1">
    <citation type="submission" date="2021-03" db="EMBL/GenBank/DDBJ databases">
        <title>Acanthopleuribacteraceae sp. M133.</title>
        <authorList>
            <person name="Wang G."/>
        </authorList>
    </citation>
    <scope>NUCLEOTIDE SEQUENCE</scope>
    <source>
        <strain evidence="12">M133</strain>
    </source>
</reference>
<gene>
    <name evidence="12" type="ORF">J3U87_19410</name>
</gene>
<accession>A0A8A4TG61</accession>
<comment type="similarity">
    <text evidence="1">Belongs to the peptidase M4 family.</text>
</comment>
<dbReference type="GO" id="GO:0046872">
    <property type="term" value="F:metal ion binding"/>
    <property type="evidence" value="ECO:0007669"/>
    <property type="project" value="UniProtKB-KW"/>
</dbReference>
<dbReference type="CDD" id="cd04818">
    <property type="entry name" value="PA_subtilisin_1"/>
    <property type="match status" value="1"/>
</dbReference>
<dbReference type="Gene3D" id="3.10.450.490">
    <property type="match status" value="1"/>
</dbReference>
<protein>
    <submittedName>
        <fullName evidence="12">M4 family metallopeptidase</fullName>
    </submittedName>
</protein>
<dbReference type="Gene3D" id="3.50.30.30">
    <property type="match status" value="1"/>
</dbReference>
<dbReference type="Gene3D" id="3.10.170.10">
    <property type="match status" value="1"/>
</dbReference>
<dbReference type="PANTHER" id="PTHR33794">
    <property type="entry name" value="BACILLOLYSIN"/>
    <property type="match status" value="1"/>
</dbReference>
<feature type="active site" description="Proton donor" evidence="8">
    <location>
        <position position="600"/>
    </location>
</feature>
<dbReference type="InterPro" id="IPR027268">
    <property type="entry name" value="Peptidase_M4/M1_CTD_sf"/>
</dbReference>
<evidence type="ECO:0000259" key="10">
    <source>
        <dbReference type="Pfam" id="PF02868"/>
    </source>
</evidence>
<feature type="domain" description="Peptidase M4 C-terminal" evidence="10">
    <location>
        <begin position="547"/>
        <end position="666"/>
    </location>
</feature>
<dbReference type="KEGG" id="scor:J3U87_19410"/>
<organism evidence="12 13">
    <name type="scientific">Sulfidibacter corallicola</name>
    <dbReference type="NCBI Taxonomy" id="2818388"/>
    <lineage>
        <taxon>Bacteria</taxon>
        <taxon>Pseudomonadati</taxon>
        <taxon>Acidobacteriota</taxon>
        <taxon>Holophagae</taxon>
        <taxon>Acanthopleuribacterales</taxon>
        <taxon>Acanthopleuribacteraceae</taxon>
        <taxon>Sulfidibacter</taxon>
    </lineage>
</organism>
<evidence type="ECO:0000256" key="3">
    <source>
        <dbReference type="ARBA" id="ARBA00022723"/>
    </source>
</evidence>
<keyword evidence="5" id="KW-0378">Hydrolase</keyword>
<dbReference type="Proteomes" id="UP000663929">
    <property type="component" value="Chromosome"/>
</dbReference>
<dbReference type="InterPro" id="IPR001570">
    <property type="entry name" value="Peptidase_M4_C_domain"/>
</dbReference>
<keyword evidence="7" id="KW-0482">Metalloprotease</keyword>
<dbReference type="Pfam" id="PF02868">
    <property type="entry name" value="Peptidase_M4_C"/>
    <property type="match status" value="1"/>
</dbReference>
<dbReference type="GO" id="GO:0004222">
    <property type="term" value="F:metalloendopeptidase activity"/>
    <property type="evidence" value="ECO:0007669"/>
    <property type="project" value="InterPro"/>
</dbReference>
<dbReference type="RefSeq" id="WP_237377427.1">
    <property type="nucleotide sequence ID" value="NZ_CP071793.1"/>
</dbReference>
<evidence type="ECO:0000259" key="11">
    <source>
        <dbReference type="Pfam" id="PF07504"/>
    </source>
</evidence>
<dbReference type="SUPFAM" id="SSF55486">
    <property type="entry name" value="Metalloproteases ('zincins'), catalytic domain"/>
    <property type="match status" value="1"/>
</dbReference>
<evidence type="ECO:0000256" key="4">
    <source>
        <dbReference type="ARBA" id="ARBA00022729"/>
    </source>
</evidence>
<evidence type="ECO:0000256" key="8">
    <source>
        <dbReference type="PIRSR" id="PIRSR623612-1"/>
    </source>
</evidence>
<evidence type="ECO:0000313" key="12">
    <source>
        <dbReference type="EMBL" id="QTD47761.1"/>
    </source>
</evidence>
<keyword evidence="6" id="KW-0862">Zinc</keyword>
<dbReference type="AlphaFoldDB" id="A0A8A4TG61"/>
<keyword evidence="4" id="KW-0732">Signal</keyword>
<evidence type="ECO:0000256" key="1">
    <source>
        <dbReference type="ARBA" id="ARBA00009388"/>
    </source>
</evidence>
<evidence type="ECO:0000256" key="7">
    <source>
        <dbReference type="ARBA" id="ARBA00023049"/>
    </source>
</evidence>
<dbReference type="InterPro" id="IPR003137">
    <property type="entry name" value="PA_domain"/>
</dbReference>
<dbReference type="PANTHER" id="PTHR33794:SF1">
    <property type="entry name" value="BACILLOLYSIN"/>
    <property type="match status" value="1"/>
</dbReference>
<feature type="domain" description="FTP" evidence="11">
    <location>
        <begin position="100"/>
        <end position="149"/>
    </location>
</feature>
<dbReference type="InterPro" id="IPR011096">
    <property type="entry name" value="FTP_domain"/>
</dbReference>
<name>A0A8A4TG61_SULCO</name>
<dbReference type="InterPro" id="IPR046450">
    <property type="entry name" value="PA_dom_sf"/>
</dbReference>
<dbReference type="Pfam" id="PF07504">
    <property type="entry name" value="FTP"/>
    <property type="match status" value="1"/>
</dbReference>
<dbReference type="SUPFAM" id="SSF52025">
    <property type="entry name" value="PA domain"/>
    <property type="match status" value="1"/>
</dbReference>
<dbReference type="InterPro" id="IPR050728">
    <property type="entry name" value="Zinc_Metalloprotease_M4"/>
</dbReference>
<feature type="domain" description="PA" evidence="9">
    <location>
        <begin position="450"/>
        <end position="529"/>
    </location>
</feature>
<dbReference type="Pfam" id="PF02225">
    <property type="entry name" value="PA"/>
    <property type="match status" value="1"/>
</dbReference>
<evidence type="ECO:0000256" key="2">
    <source>
        <dbReference type="ARBA" id="ARBA00022670"/>
    </source>
</evidence>
<keyword evidence="3" id="KW-0479">Metal-binding</keyword>
<evidence type="ECO:0000256" key="6">
    <source>
        <dbReference type="ARBA" id="ARBA00022833"/>
    </source>
</evidence>
<evidence type="ECO:0000313" key="13">
    <source>
        <dbReference type="Proteomes" id="UP000663929"/>
    </source>
</evidence>
<dbReference type="InterPro" id="IPR023612">
    <property type="entry name" value="Peptidase_M4"/>
</dbReference>
<keyword evidence="13" id="KW-1185">Reference proteome</keyword>
<feature type="active site" evidence="8">
    <location>
        <position position="345"/>
    </location>
</feature>
<proteinExistence type="inferred from homology"/>
<dbReference type="PRINTS" id="PR00730">
    <property type="entry name" value="THERMOLYSIN"/>
</dbReference>
<dbReference type="EMBL" id="CP071793">
    <property type="protein sequence ID" value="QTD47761.1"/>
    <property type="molecule type" value="Genomic_DNA"/>
</dbReference>
<dbReference type="Gene3D" id="1.10.390.10">
    <property type="entry name" value="Neutral Protease Domain 2"/>
    <property type="match status" value="2"/>
</dbReference>
<sequence>MKPTFLFSLLVLIYCSHGFGSGDCWVESVDSLAKESGTEVRWRVSQATGVIELLAVRAGSEGSLLPRGTSTPTHLKKVDIAKTFMARFGSLFGMKHADRDLVLIDEFTDKMGVTHLSFGQRYRKVPVFATRLRFHIDGYGRLRVVNGAVVPGLDLSTQPTRSAEMAAAEAMAHYLERYARVPADRALLEEPVLTIYRKGLDRGVHGKSVLTWRVELGSVEGRSETMFIDAHTAKLVDVLPRFRSLAREVFDGGTTPEFLVWQEGDPLPFQGNNAASVNELIQGSLETFHLFASLTDGDYLSFDGQDGLMSSLLNPPDGDCPNAFWSGAMTVFCEGFAVDDVIAHEWTHAYTDYTNNLIYRWQPGALNESYSDIFGELVDLLNLRDQVGTQQVRVDGGISTFRPAGPEVVVNANDGSTNVLLASGATFGVPVTQQGLSSMVVPVASGGDAPLEGCSELVNAAEVAGRIGLVDRGSCFFVDKARFAEQAGAIGLIVINQEGDELLTMAGAEDAPVIGIPAVMIGRTNGQALRAALARNEVVSVTVRGAQGQIESSARWVLGEDLATGGLRDMWRPNSGRDPDRVSDPHYHCGPEDSDFGGVHVNSGINNRAFSLLVDGGTANGIVVEPIGMTKAAHIFWRAMSVYLTAVSDFTDNADALMLAAGDLQGIPLQSLVVHENWPGPSEEIIDTQDVLQVERAIQAVEMQLAPVRCTFATNLDPAEVELCAASTVDTLFFDDFEGDVGSWRTFNLGIFDSFTERDWAVTENLPEGRTGRAFYAEDVGLTRNCGVGLNDESGMVSLLSPVIAVPETGDVWLSFEHYFSTEKEFDGGNVKIRADNGDFVLIPSDAFAFNGYSGALSTNRNQNPLSGQQAFHGINEGVVTGGTWGTSLANLSALLQGATRFQLRFDFGMDTCVGDDGWYLNSVRVFQCVQEVVHHEASNRWITHVTRQGAGFTTNIQLVNEGELPVSIKLQPYLADGTAIAAVNFEVPGAGRLEMSSIDAFGSRDLSHFSIVGPETCRVSVSYQMVSDQNAVAQVGEFSHAGKGFEVTPGDSVLFFDGVALVNLAEEANNVSLQLLDAAGDILTTHTIQDALAPKAKHLVLLGQFLTADTARVKIVTPQPAAVLFLRGTNAGIEPGSLVEVVPTVTKE</sequence>